<feature type="active site" description="Proton acceptor" evidence="10">
    <location>
        <position position="332"/>
    </location>
</feature>
<feature type="domain" description="Carbohydrate kinase PfkB" evidence="11">
    <location>
        <begin position="206"/>
        <end position="370"/>
    </location>
</feature>
<dbReference type="AlphaFoldDB" id="A0A177BCL2"/>
<evidence type="ECO:0000256" key="7">
    <source>
        <dbReference type="ARBA" id="ARBA00022741"/>
    </source>
</evidence>
<dbReference type="PANTHER" id="PTHR45769">
    <property type="entry name" value="ADENOSINE KINASE"/>
    <property type="match status" value="1"/>
</dbReference>
<protein>
    <recommendedName>
        <fullName evidence="4">adenosine kinase</fullName>
        <ecNumber evidence="4">2.7.1.20</ecNumber>
    </recommendedName>
</protein>
<keyword evidence="6" id="KW-0660">Purine salvage</keyword>
<keyword evidence="8 12" id="KW-0418">Kinase</keyword>
<keyword evidence="7" id="KW-0547">Nucleotide-binding</keyword>
<feature type="domain" description="Carbohydrate kinase PfkB" evidence="11">
    <location>
        <begin position="392"/>
        <end position="504"/>
    </location>
</feature>
<gene>
    <name evidence="12" type="ORF">A3Q56_00905</name>
</gene>
<dbReference type="PROSITE" id="PS00584">
    <property type="entry name" value="PFKB_KINASES_2"/>
    <property type="match status" value="1"/>
</dbReference>
<dbReference type="PANTHER" id="PTHR45769:SF3">
    <property type="entry name" value="ADENOSINE KINASE"/>
    <property type="match status" value="1"/>
</dbReference>
<comment type="similarity">
    <text evidence="3">Belongs to the carbohydrate kinase PfkB family.</text>
</comment>
<evidence type="ECO:0000256" key="1">
    <source>
        <dbReference type="ARBA" id="ARBA00001946"/>
    </source>
</evidence>
<dbReference type="GO" id="GO:0005634">
    <property type="term" value="C:nucleus"/>
    <property type="evidence" value="ECO:0007669"/>
    <property type="project" value="TreeGrafter"/>
</dbReference>
<dbReference type="Pfam" id="PF00294">
    <property type="entry name" value="PfkB"/>
    <property type="match status" value="3"/>
</dbReference>
<dbReference type="GO" id="GO:0006144">
    <property type="term" value="P:purine nucleobase metabolic process"/>
    <property type="evidence" value="ECO:0007669"/>
    <property type="project" value="TreeGrafter"/>
</dbReference>
<keyword evidence="13" id="KW-1185">Reference proteome</keyword>
<organism evidence="12 13">
    <name type="scientific">Intoshia linei</name>
    <dbReference type="NCBI Taxonomy" id="1819745"/>
    <lineage>
        <taxon>Eukaryota</taxon>
        <taxon>Metazoa</taxon>
        <taxon>Spiralia</taxon>
        <taxon>Lophotrochozoa</taxon>
        <taxon>Mesozoa</taxon>
        <taxon>Orthonectida</taxon>
        <taxon>Rhopaluridae</taxon>
        <taxon>Intoshia</taxon>
    </lineage>
</organism>
<dbReference type="GO" id="GO:0004001">
    <property type="term" value="F:adenosine kinase activity"/>
    <property type="evidence" value="ECO:0007669"/>
    <property type="project" value="UniProtKB-EC"/>
</dbReference>
<dbReference type="Gene3D" id="3.40.1190.20">
    <property type="match status" value="3"/>
</dbReference>
<feature type="domain" description="Carbohydrate kinase PfkB" evidence="11">
    <location>
        <begin position="55"/>
        <end position="134"/>
    </location>
</feature>
<comment type="cofactor">
    <cofactor evidence="1">
        <name>Mg(2+)</name>
        <dbReference type="ChEBI" id="CHEBI:18420"/>
    </cofactor>
</comment>
<evidence type="ECO:0000256" key="8">
    <source>
        <dbReference type="ARBA" id="ARBA00022777"/>
    </source>
</evidence>
<dbReference type="GO" id="GO:0005524">
    <property type="term" value="F:ATP binding"/>
    <property type="evidence" value="ECO:0007669"/>
    <property type="project" value="UniProtKB-KW"/>
</dbReference>
<dbReference type="OrthoDB" id="432447at2759"/>
<comment type="caution">
    <text evidence="12">The sequence shown here is derived from an EMBL/GenBank/DDBJ whole genome shotgun (WGS) entry which is preliminary data.</text>
</comment>
<dbReference type="InterPro" id="IPR011611">
    <property type="entry name" value="PfkB_dom"/>
</dbReference>
<dbReference type="InterPro" id="IPR029056">
    <property type="entry name" value="Ribokinase-like"/>
</dbReference>
<evidence type="ECO:0000256" key="6">
    <source>
        <dbReference type="ARBA" id="ARBA00022726"/>
    </source>
</evidence>
<dbReference type="GO" id="GO:0005829">
    <property type="term" value="C:cytosol"/>
    <property type="evidence" value="ECO:0007669"/>
    <property type="project" value="TreeGrafter"/>
</dbReference>
<evidence type="ECO:0000256" key="4">
    <source>
        <dbReference type="ARBA" id="ARBA00012119"/>
    </source>
</evidence>
<accession>A0A177BCL2</accession>
<dbReference type="GO" id="GO:0044209">
    <property type="term" value="P:AMP salvage"/>
    <property type="evidence" value="ECO:0007669"/>
    <property type="project" value="UniProtKB-UniPathway"/>
</dbReference>
<dbReference type="EC" id="2.7.1.20" evidence="4"/>
<reference evidence="12 13" key="1">
    <citation type="submission" date="2016-04" db="EMBL/GenBank/DDBJ databases">
        <title>The genome of Intoshia linei affirms orthonectids as highly simplified spiralians.</title>
        <authorList>
            <person name="Mikhailov K.V."/>
            <person name="Slusarev G.S."/>
            <person name="Nikitin M.A."/>
            <person name="Logacheva M.D."/>
            <person name="Penin A."/>
            <person name="Aleoshin V."/>
            <person name="Panchin Y.V."/>
        </authorList>
    </citation>
    <scope>NUCLEOTIDE SEQUENCE [LARGE SCALE GENOMIC DNA]</scope>
    <source>
        <strain evidence="12">Intl2013</strain>
        <tissue evidence="12">Whole animal</tissue>
    </source>
</reference>
<evidence type="ECO:0000256" key="3">
    <source>
        <dbReference type="ARBA" id="ARBA00010688"/>
    </source>
</evidence>
<name>A0A177BCL2_9BILA</name>
<dbReference type="EMBL" id="LWCA01000059">
    <property type="protein sequence ID" value="OAF71352.1"/>
    <property type="molecule type" value="Genomic_DNA"/>
</dbReference>
<evidence type="ECO:0000256" key="10">
    <source>
        <dbReference type="PIRSR" id="PIRSR601805-1"/>
    </source>
</evidence>
<evidence type="ECO:0000256" key="2">
    <source>
        <dbReference type="ARBA" id="ARBA00004801"/>
    </source>
</evidence>
<dbReference type="CDD" id="cd01168">
    <property type="entry name" value="adenosine_kinase"/>
    <property type="match status" value="1"/>
</dbReference>
<evidence type="ECO:0000256" key="5">
    <source>
        <dbReference type="ARBA" id="ARBA00022679"/>
    </source>
</evidence>
<dbReference type="InterPro" id="IPR001805">
    <property type="entry name" value="Adenokinase"/>
</dbReference>
<dbReference type="Proteomes" id="UP000078046">
    <property type="component" value="Unassembled WGS sequence"/>
</dbReference>
<evidence type="ECO:0000313" key="12">
    <source>
        <dbReference type="EMBL" id="OAF71352.1"/>
    </source>
</evidence>
<dbReference type="InterPro" id="IPR002173">
    <property type="entry name" value="Carboh/pur_kinase_PfkB_CS"/>
</dbReference>
<keyword evidence="5" id="KW-0808">Transferase</keyword>
<proteinExistence type="inferred from homology"/>
<dbReference type="GO" id="GO:0006166">
    <property type="term" value="P:purine ribonucleoside salvage"/>
    <property type="evidence" value="ECO:0007669"/>
    <property type="project" value="UniProtKB-KW"/>
</dbReference>
<keyword evidence="9" id="KW-0067">ATP-binding</keyword>
<dbReference type="SUPFAM" id="SSF53613">
    <property type="entry name" value="Ribokinase-like"/>
    <property type="match status" value="2"/>
</dbReference>
<dbReference type="UniPathway" id="UPA00588">
    <property type="reaction ID" value="UER00659"/>
</dbReference>
<dbReference type="Gene3D" id="3.30.1110.10">
    <property type="match status" value="2"/>
</dbReference>
<comment type="pathway">
    <text evidence="2">Purine metabolism; AMP biosynthesis via salvage pathway; AMP from adenosine: step 1/1.</text>
</comment>
<evidence type="ECO:0000313" key="13">
    <source>
        <dbReference type="Proteomes" id="UP000078046"/>
    </source>
</evidence>
<evidence type="ECO:0000259" key="11">
    <source>
        <dbReference type="Pfam" id="PF00294"/>
    </source>
</evidence>
<evidence type="ECO:0000256" key="9">
    <source>
        <dbReference type="ARBA" id="ARBA00022840"/>
    </source>
</evidence>
<sequence length="539" mass="61602">MKNKIFAFGNALVDKSAIVDTTFLQKYNLEKNGIILIDEKAKNLILEFSRNYKCDVVPGGSSLNVFRMMQWIINEENVIFYASCIGDDEMGRQLNIQCSKSNLITNFEISKEHQTGICCVMISKDRRYRQITGNGSRCHSTHIRRFYGFTHQYESFTRFAHILHYGESVLDSVFPTLPLVFNILYIVILATSVKPGYIFMLRPKCILKLAKEYYESNKRVIYNISAEFICHVASKHIIKLMKYVHIVIGNDQEFESLAKLYDISVKDEILLKTLGKKLINEYFNHSLKLIMTCGSDPVIYAEVDECESIKCEKINIIKIDNADINDTNGAGDAFAGGFLSVYIKNENDYKKAILRGNKAANYIIQQSGFNIEHDINPPFLFKDFIDTYEYDIVPGGSSLNVLRMLQWIINEKNCIAYASCIGNDEEGRQLRIECSKSHLKTNFEISHKNSTGICCAMISKDRKYRKVLSLATNLGATQDISEEFMLSPENLNYLKNTNVFYITVITNCSYGVISHSICSHWENKANKSIQYMNSSYGIH</sequence>